<protein>
    <submittedName>
        <fullName evidence="2">Uncharacterized protein</fullName>
    </submittedName>
</protein>
<evidence type="ECO:0000256" key="1">
    <source>
        <dbReference type="SAM" id="Phobius"/>
    </source>
</evidence>
<dbReference type="EMBL" id="OCMY01000004">
    <property type="protein sequence ID" value="SOD61559.1"/>
    <property type="molecule type" value="Genomic_DNA"/>
</dbReference>
<evidence type="ECO:0000313" key="2">
    <source>
        <dbReference type="EMBL" id="SOD61559.1"/>
    </source>
</evidence>
<organism evidence="2 3">
    <name type="scientific">Candidatus Pantoea floridensis</name>
    <dbReference type="NCBI Taxonomy" id="1938870"/>
    <lineage>
        <taxon>Bacteria</taxon>
        <taxon>Pseudomonadati</taxon>
        <taxon>Pseudomonadota</taxon>
        <taxon>Gammaproteobacteria</taxon>
        <taxon>Enterobacterales</taxon>
        <taxon>Erwiniaceae</taxon>
        <taxon>Pantoea</taxon>
    </lineage>
</organism>
<keyword evidence="1" id="KW-0472">Membrane</keyword>
<evidence type="ECO:0000313" key="3">
    <source>
        <dbReference type="Proteomes" id="UP000219271"/>
    </source>
</evidence>
<name>A0A286DSD4_9GAMM</name>
<dbReference type="AlphaFoldDB" id="A0A286DSD4"/>
<keyword evidence="3" id="KW-1185">Reference proteome</keyword>
<accession>A0A286DSD4</accession>
<dbReference type="Proteomes" id="UP000219271">
    <property type="component" value="Unassembled WGS sequence"/>
</dbReference>
<reference evidence="3" key="1">
    <citation type="submission" date="2017-09" db="EMBL/GenBank/DDBJ databases">
        <authorList>
            <person name="Varghese N."/>
            <person name="Submissions S."/>
        </authorList>
    </citation>
    <scope>NUCLEOTIDE SEQUENCE [LARGE SCALE GENOMIC DNA]</scope>
    <source>
        <strain evidence="3">JKS000234</strain>
    </source>
</reference>
<dbReference type="RefSeq" id="WP_320204577.1">
    <property type="nucleotide sequence ID" value="NZ_OCMY01000004.1"/>
</dbReference>
<gene>
    <name evidence="2" type="ORF">SAMN06273570_5198</name>
</gene>
<keyword evidence="1" id="KW-1133">Transmembrane helix</keyword>
<feature type="transmembrane region" description="Helical" evidence="1">
    <location>
        <begin position="106"/>
        <end position="129"/>
    </location>
</feature>
<sequence>MRNNKREEIMIRLITLLDDAELGERGDTILHLLHSARQASRARDFMAGQHCLDALSQLRKARHSLRVAGASEQVLTPLEYAVELLLPVCEDALSDQRALTFAHSQVWRVLVLLFLLPAGLALTVTAVVWSTRQLLQL</sequence>
<proteinExistence type="predicted"/>
<keyword evidence="1" id="KW-0812">Transmembrane</keyword>